<name>A0ABN2VCT5_9ACTN</name>
<evidence type="ECO:0000313" key="5">
    <source>
        <dbReference type="Proteomes" id="UP001500751"/>
    </source>
</evidence>
<proteinExistence type="predicted"/>
<sequence>MSRPVVAVALRPALRPHLFDAAAEARLAALSVPAGGDPALVVTDFAAPPAAAALAEAEVLVTGWDCPPLDAAALARMPRLAAVLHSGGSVKHHVTDAVWERGLAVSSAVADNAVPVAEYTLAMVITAAKRLPEMERAYRARRDGRDWQYWSEAFGPVGNHRRVVGVVGLSRVGRRVVELLRILDATVLVHDPYVPETAIRLLGAVPTGLDELVAAADVVTLHAPSTPETRYQMDRRRLALMRDGSTLINTARGALVDTAALADELRSGRLYAVVDVTDPDPLPAGSELFDLPHLTLTPHVAGSIGGELRRLGGFVLDELQRWSDGAELLGRVLPETLPSIA</sequence>
<gene>
    <name evidence="4" type="ORF">GCM10009839_78760</name>
</gene>
<evidence type="ECO:0000256" key="2">
    <source>
        <dbReference type="ARBA" id="ARBA00023027"/>
    </source>
</evidence>
<dbReference type="RefSeq" id="WP_344670826.1">
    <property type="nucleotide sequence ID" value="NZ_BAAAQN010000068.1"/>
</dbReference>
<evidence type="ECO:0000256" key="1">
    <source>
        <dbReference type="ARBA" id="ARBA00023002"/>
    </source>
</evidence>
<dbReference type="Gene3D" id="3.40.50.720">
    <property type="entry name" value="NAD(P)-binding Rossmann-like Domain"/>
    <property type="match status" value="2"/>
</dbReference>
<dbReference type="Pfam" id="PF02826">
    <property type="entry name" value="2-Hacid_dh_C"/>
    <property type="match status" value="1"/>
</dbReference>
<reference evidence="5" key="1">
    <citation type="journal article" date="2019" name="Int. J. Syst. Evol. Microbiol.">
        <title>The Global Catalogue of Microorganisms (GCM) 10K type strain sequencing project: providing services to taxonomists for standard genome sequencing and annotation.</title>
        <authorList>
            <consortium name="The Broad Institute Genomics Platform"/>
            <consortium name="The Broad Institute Genome Sequencing Center for Infectious Disease"/>
            <person name="Wu L."/>
            <person name="Ma J."/>
        </authorList>
    </citation>
    <scope>NUCLEOTIDE SEQUENCE [LARGE SCALE GENOMIC DNA]</scope>
    <source>
        <strain evidence="5">JCM 16014</strain>
    </source>
</reference>
<dbReference type="EMBL" id="BAAAQN010000068">
    <property type="protein sequence ID" value="GAA2057561.1"/>
    <property type="molecule type" value="Genomic_DNA"/>
</dbReference>
<dbReference type="InterPro" id="IPR050223">
    <property type="entry name" value="D-isomer_2-hydroxyacid_DH"/>
</dbReference>
<dbReference type="PANTHER" id="PTHR10996:SF178">
    <property type="entry name" value="2-HYDROXYACID DEHYDROGENASE YGL185C-RELATED"/>
    <property type="match status" value="1"/>
</dbReference>
<protein>
    <submittedName>
        <fullName evidence="4">Hydroxyacid dehydrogenase</fullName>
    </submittedName>
</protein>
<keyword evidence="2" id="KW-0520">NAD</keyword>
<keyword evidence="5" id="KW-1185">Reference proteome</keyword>
<keyword evidence="1" id="KW-0560">Oxidoreductase</keyword>
<dbReference type="SUPFAM" id="SSF52283">
    <property type="entry name" value="Formate/glycerate dehydrogenase catalytic domain-like"/>
    <property type="match status" value="1"/>
</dbReference>
<dbReference type="PANTHER" id="PTHR10996">
    <property type="entry name" value="2-HYDROXYACID DEHYDROGENASE-RELATED"/>
    <property type="match status" value="1"/>
</dbReference>
<dbReference type="InterPro" id="IPR036291">
    <property type="entry name" value="NAD(P)-bd_dom_sf"/>
</dbReference>
<organism evidence="4 5">
    <name type="scientific">Catenulispora yoronensis</name>
    <dbReference type="NCBI Taxonomy" id="450799"/>
    <lineage>
        <taxon>Bacteria</taxon>
        <taxon>Bacillati</taxon>
        <taxon>Actinomycetota</taxon>
        <taxon>Actinomycetes</taxon>
        <taxon>Catenulisporales</taxon>
        <taxon>Catenulisporaceae</taxon>
        <taxon>Catenulispora</taxon>
    </lineage>
</organism>
<dbReference type="Proteomes" id="UP001500751">
    <property type="component" value="Unassembled WGS sequence"/>
</dbReference>
<accession>A0ABN2VCT5</accession>
<dbReference type="SUPFAM" id="SSF51735">
    <property type="entry name" value="NAD(P)-binding Rossmann-fold domains"/>
    <property type="match status" value="1"/>
</dbReference>
<feature type="domain" description="D-isomer specific 2-hydroxyacid dehydrogenase NAD-binding" evidence="3">
    <location>
        <begin position="121"/>
        <end position="301"/>
    </location>
</feature>
<dbReference type="CDD" id="cd12167">
    <property type="entry name" value="2-Hacid_dh_8"/>
    <property type="match status" value="1"/>
</dbReference>
<comment type="caution">
    <text evidence="4">The sequence shown here is derived from an EMBL/GenBank/DDBJ whole genome shotgun (WGS) entry which is preliminary data.</text>
</comment>
<dbReference type="InterPro" id="IPR006140">
    <property type="entry name" value="D-isomer_DH_NAD-bd"/>
</dbReference>
<evidence type="ECO:0000259" key="3">
    <source>
        <dbReference type="Pfam" id="PF02826"/>
    </source>
</evidence>
<evidence type="ECO:0000313" key="4">
    <source>
        <dbReference type="EMBL" id="GAA2057561.1"/>
    </source>
</evidence>